<keyword evidence="2 6" id="KW-0812">Transmembrane</keyword>
<feature type="transmembrane region" description="Helical" evidence="6">
    <location>
        <begin position="84"/>
        <end position="108"/>
    </location>
</feature>
<feature type="compositionally biased region" description="Low complexity" evidence="5">
    <location>
        <begin position="673"/>
        <end position="686"/>
    </location>
</feature>
<comment type="caution">
    <text evidence="7">The sequence shown here is derived from an EMBL/GenBank/DDBJ whole genome shotgun (WGS) entry which is preliminary data.</text>
</comment>
<name>A0A9P6RNK2_9FUNG</name>
<organism evidence="7 8">
    <name type="scientific">Dissophora globulifera</name>
    <dbReference type="NCBI Taxonomy" id="979702"/>
    <lineage>
        <taxon>Eukaryota</taxon>
        <taxon>Fungi</taxon>
        <taxon>Fungi incertae sedis</taxon>
        <taxon>Mucoromycota</taxon>
        <taxon>Mortierellomycotina</taxon>
        <taxon>Mortierellomycetes</taxon>
        <taxon>Mortierellales</taxon>
        <taxon>Mortierellaceae</taxon>
        <taxon>Dissophora</taxon>
    </lineage>
</organism>
<feature type="region of interest" description="Disordered" evidence="5">
    <location>
        <begin position="760"/>
        <end position="779"/>
    </location>
</feature>
<feature type="region of interest" description="Disordered" evidence="5">
    <location>
        <begin position="899"/>
        <end position="922"/>
    </location>
</feature>
<dbReference type="PANTHER" id="PTHR23112">
    <property type="entry name" value="G PROTEIN-COUPLED RECEPTOR 157-RELATED"/>
    <property type="match status" value="1"/>
</dbReference>
<evidence type="ECO:0000256" key="2">
    <source>
        <dbReference type="ARBA" id="ARBA00022692"/>
    </source>
</evidence>
<comment type="subcellular location">
    <subcellularLocation>
        <location evidence="1">Membrane</location>
        <topology evidence="1">Multi-pass membrane protein</topology>
    </subcellularLocation>
</comment>
<evidence type="ECO:0000313" key="8">
    <source>
        <dbReference type="Proteomes" id="UP000738325"/>
    </source>
</evidence>
<feature type="transmembrane region" description="Helical" evidence="6">
    <location>
        <begin position="117"/>
        <end position="135"/>
    </location>
</feature>
<evidence type="ECO:0000256" key="4">
    <source>
        <dbReference type="ARBA" id="ARBA00023136"/>
    </source>
</evidence>
<evidence type="ECO:0000256" key="1">
    <source>
        <dbReference type="ARBA" id="ARBA00004141"/>
    </source>
</evidence>
<feature type="region of interest" description="Disordered" evidence="5">
    <location>
        <begin position="247"/>
        <end position="271"/>
    </location>
</feature>
<dbReference type="PANTHER" id="PTHR23112:SF0">
    <property type="entry name" value="TRANSMEMBRANE PROTEIN 116"/>
    <property type="match status" value="1"/>
</dbReference>
<protein>
    <submittedName>
        <fullName evidence="7">Uncharacterized protein</fullName>
    </submittedName>
</protein>
<feature type="compositionally biased region" description="Polar residues" evidence="5">
    <location>
        <begin position="908"/>
        <end position="922"/>
    </location>
</feature>
<feature type="transmembrane region" description="Helical" evidence="6">
    <location>
        <begin position="382"/>
        <end position="401"/>
    </location>
</feature>
<dbReference type="OrthoDB" id="2445695at2759"/>
<accession>A0A9P6RNK2</accession>
<feature type="transmembrane region" description="Helical" evidence="6">
    <location>
        <begin position="169"/>
        <end position="193"/>
    </location>
</feature>
<reference evidence="7" key="1">
    <citation type="journal article" date="2020" name="Fungal Divers.">
        <title>Resolving the Mortierellaceae phylogeny through synthesis of multi-gene phylogenetics and phylogenomics.</title>
        <authorList>
            <person name="Vandepol N."/>
            <person name="Liber J."/>
            <person name="Desiro A."/>
            <person name="Na H."/>
            <person name="Kennedy M."/>
            <person name="Barry K."/>
            <person name="Grigoriev I.V."/>
            <person name="Miller A.N."/>
            <person name="O'Donnell K."/>
            <person name="Stajich J.E."/>
            <person name="Bonito G."/>
        </authorList>
    </citation>
    <scope>NUCLEOTIDE SEQUENCE</scope>
    <source>
        <strain evidence="7">REB-010B</strain>
    </source>
</reference>
<evidence type="ECO:0000256" key="6">
    <source>
        <dbReference type="SAM" id="Phobius"/>
    </source>
</evidence>
<keyword evidence="3 6" id="KW-1133">Transmembrane helix</keyword>
<evidence type="ECO:0000256" key="3">
    <source>
        <dbReference type="ARBA" id="ARBA00022989"/>
    </source>
</evidence>
<dbReference type="GO" id="GO:0004930">
    <property type="term" value="F:G protein-coupled receptor activity"/>
    <property type="evidence" value="ECO:0007669"/>
    <property type="project" value="TreeGrafter"/>
</dbReference>
<feature type="compositionally biased region" description="Polar residues" evidence="5">
    <location>
        <begin position="648"/>
        <end position="665"/>
    </location>
</feature>
<keyword evidence="8" id="KW-1185">Reference proteome</keyword>
<dbReference type="EMBL" id="JAAAIP010000197">
    <property type="protein sequence ID" value="KAG0323068.1"/>
    <property type="molecule type" value="Genomic_DNA"/>
</dbReference>
<proteinExistence type="predicted"/>
<dbReference type="GO" id="GO:0007189">
    <property type="term" value="P:adenylate cyclase-activating G protein-coupled receptor signaling pathway"/>
    <property type="evidence" value="ECO:0007669"/>
    <property type="project" value="TreeGrafter"/>
</dbReference>
<evidence type="ECO:0000256" key="5">
    <source>
        <dbReference type="SAM" id="MobiDB-lite"/>
    </source>
</evidence>
<dbReference type="AlphaFoldDB" id="A0A9P6RNK2"/>
<dbReference type="GO" id="GO:0005886">
    <property type="term" value="C:plasma membrane"/>
    <property type="evidence" value="ECO:0007669"/>
    <property type="project" value="TreeGrafter"/>
</dbReference>
<feature type="region of interest" description="Disordered" evidence="5">
    <location>
        <begin position="629"/>
        <end position="732"/>
    </location>
</feature>
<gene>
    <name evidence="7" type="ORF">BGZ99_002962</name>
</gene>
<feature type="transmembrane region" description="Helical" evidence="6">
    <location>
        <begin position="46"/>
        <end position="64"/>
    </location>
</feature>
<feature type="transmembrane region" description="Helical" evidence="6">
    <location>
        <begin position="12"/>
        <end position="34"/>
    </location>
</feature>
<sequence length="922" mass="102261">MSQDVSRPKESAVMASNWLSFIGSLMIIAQVPWVIRQVPQQRKRMIIIMCTAISNLGFSFANIVTDFTKASTFLACSISAWCYVYFQLLTGSLLIVGTFRLCGVFLFTERRSIPSKYIAICPVLAFILATMPAAAQQFDFNECGHYCWFILTPTQTDCKVRSLWAWLCYYGWMIVFLFILLGSSVFVFIWIAIAVMHSRSVLKQVANQSLDRVIVETPATQSTSALNKLRSVSQGIQSRTASLFSFESHRRDSGSSSQQEAVPAGEYGGHDASDISTGSGDHFITMASFELSPATVREECGEAASSAATRPLQNESLPPIPALDCTNCPEKRPVSSTNQRQFFIAILRQALYPISISVAGCIQMIVDLTLASKNDFADPIDYVANVGTSIQGFLFFLVFVFDPAMIQTRRQWRKYLIWKYYVEFYYSIGMPHEGREFQDKFLAKCQALDRPGNETKFDRLARPPSYSWSLQYDHLAMPREFQTTYPLEGVTPTLSPPLPTLPPPRSYVQSYSNEQQRGVGDSLFRPTALSRSIPEDDETYLALTPTADSYGVSASAPVVDQNSRASIGTDYTHSFLNPSSEPCFRSPDKEDARIHPMMQVDIPTAPEDAHVNDIQEQEVGIIRLGLDSSDSIHSQPAPAESLEGQGISIPSASSEGLKSTATSMSPHGHRDSIASTSISSYSNTRLSDGRATSSHRRTSEASAGGLHRSDSDVDSYLDMDGPQRRNTSITLTAGRPGDVLSFPKLARVSTIGGSDISHIRQNRTMDPRPSRASSDWAARAGSRVPTSINMVSPTSWWKRPLQTLRYFVLPPRGNVHPLQEKYQRPFRFPRVAYLLHIIIRLIFLPPEVRLPPIANPFKNKCRNDGMSHSESRQQESLSTVQVIDSTHLQWNEVEGNRLAASSGGAEQASDTSAETSAVTVDY</sequence>
<keyword evidence="4 6" id="KW-0472">Membrane</keyword>
<dbReference type="Proteomes" id="UP000738325">
    <property type="component" value="Unassembled WGS sequence"/>
</dbReference>
<evidence type="ECO:0000313" key="7">
    <source>
        <dbReference type="EMBL" id="KAG0323068.1"/>
    </source>
</evidence>
<feature type="transmembrane region" description="Helical" evidence="6">
    <location>
        <begin position="350"/>
        <end position="370"/>
    </location>
</feature>